<comment type="similarity">
    <text evidence="3">Belongs to the protein kinase superfamily. Ser/Thr protein kinase family. CK2 subfamily.</text>
</comment>
<evidence type="ECO:0000313" key="5">
    <source>
        <dbReference type="Proteomes" id="UP000238479"/>
    </source>
</evidence>
<keyword evidence="4" id="KW-0808">Transferase</keyword>
<dbReference type="PANTHER" id="PTHR24054">
    <property type="entry name" value="CASEIN KINASE II SUBUNIT ALPHA"/>
    <property type="match status" value="1"/>
</dbReference>
<sequence>MSKAGGYADIKILRPKEYPDYESFTVKWGNDQYDYEVVRKVGRGKYSEVFEGTNLNTNSNT</sequence>
<evidence type="ECO:0000256" key="2">
    <source>
        <dbReference type="ARBA" id="ARBA00022840"/>
    </source>
</evidence>
<keyword evidence="2" id="KW-0067">ATP-binding</keyword>
<dbReference type="GO" id="GO:0051726">
    <property type="term" value="P:regulation of cell cycle"/>
    <property type="evidence" value="ECO:0007669"/>
    <property type="project" value="TreeGrafter"/>
</dbReference>
<dbReference type="PANTHER" id="PTHR24054:SF56">
    <property type="entry name" value="CASEIN KINASE II SUBUNIT ALPHA-1"/>
    <property type="match status" value="1"/>
</dbReference>
<organism evidence="4 5">
    <name type="scientific">Rosa chinensis</name>
    <name type="common">China rose</name>
    <dbReference type="NCBI Taxonomy" id="74649"/>
    <lineage>
        <taxon>Eukaryota</taxon>
        <taxon>Viridiplantae</taxon>
        <taxon>Streptophyta</taxon>
        <taxon>Embryophyta</taxon>
        <taxon>Tracheophyta</taxon>
        <taxon>Spermatophyta</taxon>
        <taxon>Magnoliopsida</taxon>
        <taxon>eudicotyledons</taxon>
        <taxon>Gunneridae</taxon>
        <taxon>Pentapetalae</taxon>
        <taxon>rosids</taxon>
        <taxon>fabids</taxon>
        <taxon>Rosales</taxon>
        <taxon>Rosaceae</taxon>
        <taxon>Rosoideae</taxon>
        <taxon>Rosoideae incertae sedis</taxon>
        <taxon>Rosa</taxon>
    </lineage>
</organism>
<dbReference type="Proteomes" id="UP000238479">
    <property type="component" value="Chromosome 5"/>
</dbReference>
<dbReference type="GO" id="GO:0005829">
    <property type="term" value="C:cytosol"/>
    <property type="evidence" value="ECO:0007669"/>
    <property type="project" value="TreeGrafter"/>
</dbReference>
<dbReference type="Gramene" id="PRQ33256">
    <property type="protein sequence ID" value="PRQ33256"/>
    <property type="gene ID" value="RchiOBHm_Chr5g0055571"/>
</dbReference>
<accession>A0A2P6QGE4</accession>
<evidence type="ECO:0000256" key="3">
    <source>
        <dbReference type="ARBA" id="ARBA00061236"/>
    </source>
</evidence>
<name>A0A2P6QGE4_ROSCH</name>
<keyword evidence="4" id="KW-0418">Kinase</keyword>
<dbReference type="EC" id="2.7.11.1" evidence="4"/>
<dbReference type="GO" id="GO:0005956">
    <property type="term" value="C:protein kinase CK2 complex"/>
    <property type="evidence" value="ECO:0007669"/>
    <property type="project" value="TreeGrafter"/>
</dbReference>
<dbReference type="EMBL" id="PDCK01000043">
    <property type="protein sequence ID" value="PRQ33256.1"/>
    <property type="molecule type" value="Genomic_DNA"/>
</dbReference>
<keyword evidence="1" id="KW-0547">Nucleotide-binding</keyword>
<dbReference type="FunFam" id="3.30.200.20:FF:000088">
    <property type="entry name" value="Casein kinase II subunit alpha"/>
    <property type="match status" value="1"/>
</dbReference>
<dbReference type="Gene3D" id="3.30.200.20">
    <property type="entry name" value="Phosphorylase Kinase, domain 1"/>
    <property type="match status" value="1"/>
</dbReference>
<protein>
    <submittedName>
        <fullName evidence="4">Putative non-specific serine/threonine protein kinase</fullName>
        <ecNumber evidence="4">2.7.11.1</ecNumber>
    </submittedName>
</protein>
<keyword evidence="4" id="KW-0723">Serine/threonine-protein kinase</keyword>
<keyword evidence="5" id="KW-1185">Reference proteome</keyword>
<reference evidence="4 5" key="1">
    <citation type="journal article" date="2018" name="Nat. Genet.">
        <title>The Rosa genome provides new insights in the design of modern roses.</title>
        <authorList>
            <person name="Bendahmane M."/>
        </authorList>
    </citation>
    <scope>NUCLEOTIDE SEQUENCE [LARGE SCALE GENOMIC DNA]</scope>
    <source>
        <strain evidence="5">cv. Old Blush</strain>
    </source>
</reference>
<evidence type="ECO:0000256" key="1">
    <source>
        <dbReference type="ARBA" id="ARBA00022741"/>
    </source>
</evidence>
<dbReference type="STRING" id="74649.A0A2P6QGE4"/>
<dbReference type="AlphaFoldDB" id="A0A2P6QGE4"/>
<dbReference type="GO" id="GO:0005524">
    <property type="term" value="F:ATP binding"/>
    <property type="evidence" value="ECO:0007669"/>
    <property type="project" value="UniProtKB-KW"/>
</dbReference>
<evidence type="ECO:0000313" key="4">
    <source>
        <dbReference type="EMBL" id="PRQ33256.1"/>
    </source>
</evidence>
<dbReference type="GO" id="GO:0004674">
    <property type="term" value="F:protein serine/threonine kinase activity"/>
    <property type="evidence" value="ECO:0007669"/>
    <property type="project" value="UniProtKB-KW"/>
</dbReference>
<dbReference type="GO" id="GO:0005634">
    <property type="term" value="C:nucleus"/>
    <property type="evidence" value="ECO:0007669"/>
    <property type="project" value="TreeGrafter"/>
</dbReference>
<gene>
    <name evidence="4" type="ORF">RchiOBHm_Chr5g0055571</name>
</gene>
<dbReference type="InterPro" id="IPR045216">
    <property type="entry name" value="CK2_alpha"/>
</dbReference>
<comment type="caution">
    <text evidence="4">The sequence shown here is derived from an EMBL/GenBank/DDBJ whole genome shotgun (WGS) entry which is preliminary data.</text>
</comment>
<proteinExistence type="inferred from homology"/>